<sequence length="177" mass="21058">MIKSMIITYKMQSIWKLYEEFDKSVDKDDNKGAYNSFCDMVRGQAKVKEGMYNDFCTKLVRNLGPFADNSKPYRANPERCQILYHWVYYMTMKYDIPDNFIKKIFDDSNKTISVWNEKHVCPYYSYKEKIKEPPNIMKIFNFQFVMSDLVSILRQDNHKIAVLVGISFLNVLTYINV</sequence>
<reference evidence="1 2" key="1">
    <citation type="submission" date="2011-09" db="EMBL/GenBank/DDBJ databases">
        <title>The Genome Sequence of Plasmodium vivax North Korean.</title>
        <authorList>
            <consortium name="The Broad Institute Genome Sequencing Platform"/>
            <consortium name="The Broad Institute Genome Sequencing Center for Infectious Disease"/>
            <person name="Neafsey D."/>
            <person name="Carlton J."/>
            <person name="Barnwell J."/>
            <person name="Collins W."/>
            <person name="Escalante A."/>
            <person name="Mullikin J."/>
            <person name="Saul A."/>
            <person name="Guigo R."/>
            <person name="Camara F."/>
            <person name="Young S.K."/>
            <person name="Zeng Q."/>
            <person name="Gargeya S."/>
            <person name="Fitzgerald M."/>
            <person name="Haas B."/>
            <person name="Abouelleil A."/>
            <person name="Alvarado L."/>
            <person name="Arachchi H.M."/>
            <person name="Berlin A."/>
            <person name="Brown A."/>
            <person name="Chapman S.B."/>
            <person name="Chen Z."/>
            <person name="Dunbar C."/>
            <person name="Freedman E."/>
            <person name="Gearin G."/>
            <person name="Gellesch M."/>
            <person name="Goldberg J."/>
            <person name="Griggs A."/>
            <person name="Gujja S."/>
            <person name="Heiman D."/>
            <person name="Howarth C."/>
            <person name="Larson L."/>
            <person name="Lui A."/>
            <person name="MacDonald P.J.P."/>
            <person name="Montmayeur A."/>
            <person name="Murphy C."/>
            <person name="Neiman D."/>
            <person name="Pearson M."/>
            <person name="Priest M."/>
            <person name="Roberts A."/>
            <person name="Saif S."/>
            <person name="Shea T."/>
            <person name="Shenoy N."/>
            <person name="Sisk P."/>
            <person name="Stolte C."/>
            <person name="Sykes S."/>
            <person name="Wortman J."/>
            <person name="Nusbaum C."/>
            <person name="Birren B."/>
        </authorList>
    </citation>
    <scope>NUCLEOTIDE SEQUENCE [LARGE SCALE GENOMIC DNA]</scope>
    <source>
        <strain evidence="1 2">North Korean</strain>
    </source>
</reference>
<dbReference type="OrthoDB" id="387366at2759"/>
<dbReference type="Pfam" id="PF05795">
    <property type="entry name" value="Plasmodium_Vir"/>
    <property type="match status" value="1"/>
</dbReference>
<dbReference type="Proteomes" id="UP000053239">
    <property type="component" value="Unassembled WGS sequence"/>
</dbReference>
<gene>
    <name evidence="1" type="ORF">PVNG_02142</name>
</gene>
<accession>A0A0J9TUL6</accession>
<evidence type="ECO:0000313" key="1">
    <source>
        <dbReference type="EMBL" id="KMZ99259.1"/>
    </source>
</evidence>
<dbReference type="InterPro" id="IPR008780">
    <property type="entry name" value="Plasmodium_Vir"/>
</dbReference>
<name>A0A0J9TUL6_PLAVI</name>
<proteinExistence type="predicted"/>
<protein>
    <submittedName>
        <fullName evidence="1">Uncharacterized protein</fullName>
    </submittedName>
</protein>
<dbReference type="AlphaFoldDB" id="A0A0J9TUL6"/>
<dbReference type="EMBL" id="KQ235419">
    <property type="protein sequence ID" value="KMZ99259.1"/>
    <property type="molecule type" value="Genomic_DNA"/>
</dbReference>
<evidence type="ECO:0000313" key="2">
    <source>
        <dbReference type="Proteomes" id="UP000053239"/>
    </source>
</evidence>
<organism evidence="1 2">
    <name type="scientific">Plasmodium vivax North Korean</name>
    <dbReference type="NCBI Taxonomy" id="1035514"/>
    <lineage>
        <taxon>Eukaryota</taxon>
        <taxon>Sar</taxon>
        <taxon>Alveolata</taxon>
        <taxon>Apicomplexa</taxon>
        <taxon>Aconoidasida</taxon>
        <taxon>Haemosporida</taxon>
        <taxon>Plasmodiidae</taxon>
        <taxon>Plasmodium</taxon>
        <taxon>Plasmodium (Plasmodium)</taxon>
    </lineage>
</organism>